<reference evidence="1" key="1">
    <citation type="journal article" date="2020" name="Stud. Mycol.">
        <title>101 Dothideomycetes genomes: a test case for predicting lifestyles and emergence of pathogens.</title>
        <authorList>
            <person name="Haridas S."/>
            <person name="Albert R."/>
            <person name="Binder M."/>
            <person name="Bloem J."/>
            <person name="Labutti K."/>
            <person name="Salamov A."/>
            <person name="Andreopoulos B."/>
            <person name="Baker S."/>
            <person name="Barry K."/>
            <person name="Bills G."/>
            <person name="Bluhm B."/>
            <person name="Cannon C."/>
            <person name="Castanera R."/>
            <person name="Culley D."/>
            <person name="Daum C."/>
            <person name="Ezra D."/>
            <person name="Gonzalez J."/>
            <person name="Henrissat B."/>
            <person name="Kuo A."/>
            <person name="Liang C."/>
            <person name="Lipzen A."/>
            <person name="Lutzoni F."/>
            <person name="Magnuson J."/>
            <person name="Mondo S."/>
            <person name="Nolan M."/>
            <person name="Ohm R."/>
            <person name="Pangilinan J."/>
            <person name="Park H.-J."/>
            <person name="Ramirez L."/>
            <person name="Alfaro M."/>
            <person name="Sun H."/>
            <person name="Tritt A."/>
            <person name="Yoshinaga Y."/>
            <person name="Zwiers L.-H."/>
            <person name="Turgeon B."/>
            <person name="Goodwin S."/>
            <person name="Spatafora J."/>
            <person name="Crous P."/>
            <person name="Grigoriev I."/>
        </authorList>
    </citation>
    <scope>NUCLEOTIDE SEQUENCE</scope>
    <source>
        <strain evidence="1">CBS 123094</strain>
    </source>
</reference>
<evidence type="ECO:0008006" key="3">
    <source>
        <dbReference type="Google" id="ProtNLM"/>
    </source>
</evidence>
<dbReference type="GO" id="GO:0006044">
    <property type="term" value="P:N-acetylglucosamine metabolic process"/>
    <property type="evidence" value="ECO:0007669"/>
    <property type="project" value="TreeGrafter"/>
</dbReference>
<name>A0A6A5WST1_9PLEO</name>
<dbReference type="GO" id="GO:0005737">
    <property type="term" value="C:cytoplasm"/>
    <property type="evidence" value="ECO:0007669"/>
    <property type="project" value="TreeGrafter"/>
</dbReference>
<dbReference type="Proteomes" id="UP000799779">
    <property type="component" value="Unassembled WGS sequence"/>
</dbReference>
<gene>
    <name evidence="1" type="ORF">P154DRAFT_561384</name>
</gene>
<evidence type="ECO:0000313" key="1">
    <source>
        <dbReference type="EMBL" id="KAF2003251.1"/>
    </source>
</evidence>
<keyword evidence="2" id="KW-1185">Reference proteome</keyword>
<evidence type="ECO:0000313" key="2">
    <source>
        <dbReference type="Proteomes" id="UP000799779"/>
    </source>
</evidence>
<dbReference type="InterPro" id="IPR022036">
    <property type="entry name" value="DUF3605"/>
</dbReference>
<dbReference type="AlphaFoldDB" id="A0A6A5WST1"/>
<accession>A0A6A5WST1</accession>
<sequence>MAPPTQDHPSHFRQIWKSHPDPTTLPFPKDNPPFNLTTVDWAQLNLTDSQYSPHSWENLRHLIGSGQLDELKRWPSDLKAYLAWSMHVKTQYGSATEYLLRERLGWVSLPAENVLKFDIKSTIPFEHEEDYRILGNDWPYGLAEGITHIVVWLKSPLDADGEGALTESGRSAVEGFVRREFRERVGEKDGEEGAMVMWFKNTKNLQSVRGLEHVHVLVRGLGEEVLGRWMK</sequence>
<dbReference type="Pfam" id="PF12239">
    <property type="entry name" value="DUF3605"/>
    <property type="match status" value="1"/>
</dbReference>
<dbReference type="PANTHER" id="PTHR35020">
    <property type="entry name" value="N-ACETYLGLUCOSAMINE-INDUCED PROTEIN 1"/>
    <property type="match status" value="1"/>
</dbReference>
<proteinExistence type="predicted"/>
<protein>
    <recommendedName>
        <fullName evidence="3">N-acetylglucosamine-induced protein 1</fullName>
    </recommendedName>
</protein>
<dbReference type="EMBL" id="ML977573">
    <property type="protein sequence ID" value="KAF2003251.1"/>
    <property type="molecule type" value="Genomic_DNA"/>
</dbReference>
<dbReference type="PANTHER" id="PTHR35020:SF2">
    <property type="entry name" value="N-ACETYLGLUCOSAMINE-INDUCED PROTEIN 1"/>
    <property type="match status" value="1"/>
</dbReference>
<dbReference type="OrthoDB" id="498286at2759"/>
<organism evidence="1 2">
    <name type="scientific">Amniculicola lignicola CBS 123094</name>
    <dbReference type="NCBI Taxonomy" id="1392246"/>
    <lineage>
        <taxon>Eukaryota</taxon>
        <taxon>Fungi</taxon>
        <taxon>Dikarya</taxon>
        <taxon>Ascomycota</taxon>
        <taxon>Pezizomycotina</taxon>
        <taxon>Dothideomycetes</taxon>
        <taxon>Pleosporomycetidae</taxon>
        <taxon>Pleosporales</taxon>
        <taxon>Amniculicolaceae</taxon>
        <taxon>Amniculicola</taxon>
    </lineage>
</organism>